<name>A0ABS0EBC9_9GAMM</name>
<gene>
    <name evidence="1" type="ORF">IV433_21990</name>
</gene>
<sequence>MHTHNVNVKTATRKTPERCSKKLRRIINKAHSNVACAEEAHLHYGEKFTRFDVCNYFIREHSPN</sequence>
<dbReference type="EMBL" id="JADOBI010000013">
    <property type="protein sequence ID" value="MBF7982084.1"/>
    <property type="molecule type" value="Genomic_DNA"/>
</dbReference>
<protein>
    <submittedName>
        <fullName evidence="1">Uncharacterized protein</fullName>
    </submittedName>
</protein>
<proteinExistence type="predicted"/>
<reference evidence="1 2" key="1">
    <citation type="submission" date="2020-11" db="EMBL/GenBank/DDBJ databases">
        <title>Taxonomic investigation of Rahnella strains.</title>
        <authorList>
            <person name="Lee S.D."/>
        </authorList>
    </citation>
    <scope>NUCLEOTIDE SEQUENCE [LARGE SCALE GENOMIC DNA]</scope>
    <source>
        <strain evidence="1 2">SAP-17</strain>
    </source>
</reference>
<dbReference type="Proteomes" id="UP000636811">
    <property type="component" value="Unassembled WGS sequence"/>
</dbReference>
<keyword evidence="2" id="KW-1185">Reference proteome</keyword>
<comment type="caution">
    <text evidence="1">The sequence shown here is derived from an EMBL/GenBank/DDBJ whole genome shotgun (WGS) entry which is preliminary data.</text>
</comment>
<evidence type="ECO:0000313" key="1">
    <source>
        <dbReference type="EMBL" id="MBF7982084.1"/>
    </source>
</evidence>
<accession>A0ABS0EBC9</accession>
<evidence type="ECO:0000313" key="2">
    <source>
        <dbReference type="Proteomes" id="UP000636811"/>
    </source>
</evidence>
<organism evidence="1 2">
    <name type="scientific">Rahnella laticis</name>
    <dbReference type="NCBI Taxonomy" id="2787622"/>
    <lineage>
        <taxon>Bacteria</taxon>
        <taxon>Pseudomonadati</taxon>
        <taxon>Pseudomonadota</taxon>
        <taxon>Gammaproteobacteria</taxon>
        <taxon>Enterobacterales</taxon>
        <taxon>Yersiniaceae</taxon>
        <taxon>Rahnella</taxon>
    </lineage>
</organism>
<dbReference type="RefSeq" id="WP_195815937.1">
    <property type="nucleotide sequence ID" value="NZ_JADOBI010000013.1"/>
</dbReference>